<reference evidence="3" key="5">
    <citation type="journal article" date="2007" name="Genome Res.">
        <title>Curated Genome Annotation of Oryza sativa ssp. japonica and Comparative Genome Analysis with Arabidopsis thaliana.</title>
        <authorList>
            <consortium name="The Rice Annotation Project (RAP)"/>
            <person name="Itoh T."/>
            <person name="Tanaka T."/>
            <person name="Barrero R.A."/>
            <person name="Yamasaki C."/>
            <person name="Fujii Y."/>
            <person name="Hilton P.B."/>
            <person name="Antonio B.A."/>
            <person name="Aono H."/>
            <person name="Apweiler R."/>
            <person name="Bruskiewich R."/>
            <person name="Bureau T."/>
            <person name="Burr F."/>
            <person name="Costa de Oliveira A."/>
            <person name="Fuks G."/>
            <person name="Habara T."/>
            <person name="Haberer G."/>
            <person name="Han B."/>
            <person name="Harada E."/>
            <person name="Hiraki A.T."/>
            <person name="Hirochika H."/>
            <person name="Hoen D."/>
            <person name="Hokari H."/>
            <person name="Hosokawa S."/>
            <person name="Hsing Y."/>
            <person name="Ikawa H."/>
            <person name="Ikeo K."/>
            <person name="Imanishi T."/>
            <person name="Ito Y."/>
            <person name="Jaiswal P."/>
            <person name="Kanno M."/>
            <person name="Kawahara Y."/>
            <person name="Kawamura T."/>
            <person name="Kawashima H."/>
            <person name="Khurana J.P."/>
            <person name="Kikuchi S."/>
            <person name="Komatsu S."/>
            <person name="Koyanagi K.O."/>
            <person name="Kubooka H."/>
            <person name="Lieberherr D."/>
            <person name="Lin Y.C."/>
            <person name="Lonsdale D."/>
            <person name="Matsumoto T."/>
            <person name="Matsuya A."/>
            <person name="McCombie W.R."/>
            <person name="Messing J."/>
            <person name="Miyao A."/>
            <person name="Mulder N."/>
            <person name="Nagamura Y."/>
            <person name="Nam J."/>
            <person name="Namiki N."/>
            <person name="Numa H."/>
            <person name="Nurimoto S."/>
            <person name="O'donovan C."/>
            <person name="Ohyanagi H."/>
            <person name="Okido T."/>
            <person name="Oota S."/>
            <person name="Osato N."/>
            <person name="Palmer L.E."/>
            <person name="Quetier F."/>
            <person name="Raghuvanshi S."/>
            <person name="Saichi N."/>
            <person name="Sakai H."/>
            <person name="Sakai Y."/>
            <person name="Sakata K."/>
            <person name="Sakurai T."/>
            <person name="Sato F."/>
            <person name="Sato Y."/>
            <person name="Schoof H."/>
            <person name="Seki M."/>
            <person name="Shibata M."/>
            <person name="Shimizu Y."/>
            <person name="Shinozaki K."/>
            <person name="Shinso Y."/>
            <person name="Singh N.K."/>
            <person name="Smith-White B."/>
            <person name="Takeda J."/>
            <person name="Tanino M."/>
            <person name="Tatusova T."/>
            <person name="Thongjuea S."/>
            <person name="Todokoro F."/>
            <person name="Tsugane M."/>
            <person name="Tyagi A.K."/>
            <person name="Vanavichit A."/>
            <person name="Wang A."/>
            <person name="Wing R.A."/>
            <person name="Yamaguchi K."/>
            <person name="Yamamoto M."/>
            <person name="Yamamoto N."/>
            <person name="Yu Y."/>
            <person name="Zhang H."/>
            <person name="Zhao Q."/>
            <person name="Higo K."/>
            <person name="Burr B."/>
            <person name="Gojobori T."/>
            <person name="Sasaki T."/>
        </authorList>
    </citation>
    <scope>NUCLEOTIDE SEQUENCE</scope>
</reference>
<gene>
    <name evidence="2" type="primary">P0487H05.26-1</name>
    <name evidence="3" type="ordered locus">Os02g0474000</name>
    <name evidence="4" type="ORF">OsJ_06709</name>
</gene>
<reference evidence="3" key="10">
    <citation type="submission" date="2012-08" db="EMBL/GenBank/DDBJ databases">
        <title>The Second Rice Annotation Project Meeting (RAP2).</title>
        <authorList>
            <consortium name="The Rice Annotation Project (RAP)"/>
        </authorList>
    </citation>
    <scope>NUCLEOTIDE SEQUENCE</scope>
</reference>
<dbReference type="EMBL" id="AP005067">
    <property type="protein sequence ID" value="BAD21987.1"/>
    <property type="molecule type" value="Genomic_DNA"/>
</dbReference>
<dbReference type="AlphaFoldDB" id="Q0E186"/>
<organism evidence="3 5">
    <name type="scientific">Oryza sativa subsp. japonica</name>
    <name type="common">Rice</name>
    <dbReference type="NCBI Taxonomy" id="39947"/>
    <lineage>
        <taxon>Eukaryota</taxon>
        <taxon>Viridiplantae</taxon>
        <taxon>Streptophyta</taxon>
        <taxon>Embryophyta</taxon>
        <taxon>Tracheophyta</taxon>
        <taxon>Spermatophyta</taxon>
        <taxon>Magnoliopsida</taxon>
        <taxon>Liliopsida</taxon>
        <taxon>Poales</taxon>
        <taxon>Poaceae</taxon>
        <taxon>BOP clade</taxon>
        <taxon>Oryzoideae</taxon>
        <taxon>Oryzeae</taxon>
        <taxon>Oryzinae</taxon>
        <taxon>Oryza</taxon>
        <taxon>Oryza sativa</taxon>
    </lineage>
</organism>
<reference evidence="3" key="6">
    <citation type="journal article" date="2008" name="Nucleic Acids Res.">
        <title>The Rice Annotation Project Database (RAP-DB): 2008 update.</title>
        <authorList>
            <consortium name="The Rice Annotation Project (RAP)"/>
            <person name="Tanaka T."/>
            <person name="Antonio B.A."/>
            <person name="Kikuchi S."/>
            <person name="Matsumoto T."/>
            <person name="Nagamura Y."/>
            <person name="Numa H."/>
            <person name="Sakai H."/>
            <person name="Wu J."/>
            <person name="Itoh T."/>
            <person name="Sasaki T."/>
            <person name="Aono R."/>
            <person name="Fujii Y."/>
            <person name="Habara T."/>
            <person name="Harada E."/>
            <person name="Kanno M."/>
            <person name="Kawahara Y."/>
            <person name="Kawashima H."/>
            <person name="Kubooka H."/>
            <person name="Matsuya A."/>
            <person name="Nakaoka H."/>
            <person name="Saichi N."/>
            <person name="Sanbonmatsu R."/>
            <person name="Sato Y."/>
            <person name="Shinso Y."/>
            <person name="Suzuki M."/>
            <person name="Takeda J."/>
            <person name="Tanino M."/>
            <person name="Todokoro F."/>
            <person name="Yamaguchi K."/>
            <person name="Yamamoto N."/>
            <person name="Yamasaki C."/>
            <person name="Imanishi T."/>
            <person name="Okido T."/>
            <person name="Tada M."/>
            <person name="Ikeo K."/>
            <person name="Tateno Y."/>
            <person name="Gojobori T."/>
            <person name="Lin Y.C."/>
            <person name="Wei F.J."/>
            <person name="Hsing Y.I."/>
            <person name="Zhao Q."/>
            <person name="Han B."/>
            <person name="Kramer M.R."/>
            <person name="McCombie R.W."/>
            <person name="Lonsdale D."/>
            <person name="O'Donovan C.C."/>
            <person name="Whitfield E.J."/>
            <person name="Apweiler R."/>
            <person name="Koyanagi K.O."/>
            <person name="Khurana J.P."/>
            <person name="Raghuvanshi S."/>
            <person name="Singh N.K."/>
            <person name="Tyagi A.K."/>
            <person name="Haberer G."/>
            <person name="Fujisawa M."/>
            <person name="Hosokawa S."/>
            <person name="Ito Y."/>
            <person name="Ikawa H."/>
            <person name="Shibata M."/>
            <person name="Yamamoto M."/>
            <person name="Bruskiewich R.M."/>
            <person name="Hoen D.R."/>
            <person name="Bureau TE."/>
            <person name="Namiki N."/>
            <person name="Ohyanagi H."/>
            <person name="Sakai Y."/>
            <person name="Nobushima S."/>
            <person name="Sakata K."/>
            <person name="Barrero R.A."/>
            <person name="Sato Y."/>
            <person name="Souvorov A."/>
            <person name="Smith-White B."/>
            <person name="Tatusova T."/>
            <person name="An S."/>
            <person name="An G."/>
            <person name="OOta S."/>
            <person name="Fuks G."/>
            <person name="Messing J."/>
            <person name="Christie K.R."/>
            <person name="Lieberherr D."/>
            <person name="Kim H."/>
            <person name="Zuccolo A."/>
            <person name="Wing R.A."/>
            <person name="Nobuta K."/>
            <person name="Green P.J."/>
            <person name="Lu C."/>
            <person name="Meyers BC."/>
            <person name="Chaparro C."/>
            <person name="Piegu B."/>
            <person name="Panaud O."/>
            <person name="Echeverria M."/>
        </authorList>
    </citation>
    <scope>NUCLEOTIDE SEQUENCE</scope>
</reference>
<accession>Q0E186</accession>
<accession>Q6K6H3</accession>
<sequence>MVTAAVAAASLPRRGGSSCPLPPPSRLPLISPMWSRRRLLLPLPGVGAWRQRRRLLPSRRGGSSCPPSPTSC</sequence>
<dbReference type="Proteomes" id="UP000000763">
    <property type="component" value="Chromosome 2"/>
</dbReference>
<evidence type="ECO:0000313" key="5">
    <source>
        <dbReference type="Proteomes" id="UP000000763"/>
    </source>
</evidence>
<reference evidence="3" key="9">
    <citation type="submission" date="2012-08" db="EMBL/GenBank/DDBJ databases">
        <title>Oryza sativa nipponbare(GA3) genomic DNA, chromosome 2.</title>
        <authorList>
            <consortium name="IRGSP(International Rice Genome Sequencing Project)"/>
        </authorList>
    </citation>
    <scope>NUCLEOTIDE SEQUENCE</scope>
</reference>
<dbReference type="KEGG" id="dosa:Os02g0474000"/>
<reference evidence="5" key="7">
    <citation type="journal article" date="2008" name="Nucleic Acids Res.">
        <title>The rice annotation project database (RAP-DB): 2008 update.</title>
        <authorList>
            <consortium name="The rice annotation project (RAP)"/>
        </authorList>
    </citation>
    <scope>GENOME REANNOTATION</scope>
    <source>
        <strain evidence="5">cv. Nipponbare</strain>
    </source>
</reference>
<reference evidence="3" key="4">
    <citation type="journal article" date="2006" name="Nucleic Acids Res.">
        <title>The Rice Annotation Project Database (RAP-DB): hub for Oryza sativa ssp. japonica genome information.</title>
        <authorList>
            <person name="Ohyanagi H."/>
            <person name="Tanaka T."/>
            <person name="Sakai H."/>
            <person name="Shigemoto Y."/>
            <person name="Yamaguchi K."/>
            <person name="Habara T."/>
            <person name="Fujii Y."/>
            <person name="Antonio B.A."/>
            <person name="Nagamura Y."/>
            <person name="Imanishi T."/>
            <person name="Ikeo K."/>
            <person name="Itoh T."/>
            <person name="Gojobori T."/>
            <person name="Sasaki T."/>
        </authorList>
    </citation>
    <scope>NUCLEOTIDE SEQUENCE</scope>
</reference>
<evidence type="ECO:0000313" key="3">
    <source>
        <dbReference type="EMBL" id="BAF08752.1"/>
    </source>
</evidence>
<evidence type="ECO:0000313" key="2">
    <source>
        <dbReference type="EMBL" id="BAD21987.1"/>
    </source>
</evidence>
<reference evidence="2" key="1">
    <citation type="submission" date="2002-04" db="EMBL/GenBank/DDBJ databases">
        <title>Oryza sativa nipponbare(GA3) genomic DNA, chromosome 2, PAC clone:P0487H05.</title>
        <authorList>
            <person name="Sasaki T."/>
            <person name="Matsumoto T."/>
            <person name="Katayose Y."/>
        </authorList>
    </citation>
    <scope>NUCLEOTIDE SEQUENCE</scope>
</reference>
<reference evidence="3 5" key="2">
    <citation type="journal article" date="2005" name="Nature">
        <title>The map-based sequence of the rice genome.</title>
        <authorList>
            <consortium name="International rice genome sequencing project (IRGSP)"/>
            <person name="Matsumoto T."/>
            <person name="Wu J."/>
            <person name="Kanamori H."/>
            <person name="Katayose Y."/>
            <person name="Fujisawa M."/>
            <person name="Namiki N."/>
            <person name="Mizuno H."/>
            <person name="Yamamoto K."/>
            <person name="Antonio B.A."/>
            <person name="Baba T."/>
            <person name="Sakata K."/>
            <person name="Nagamura Y."/>
            <person name="Aoki H."/>
            <person name="Arikawa K."/>
            <person name="Arita K."/>
            <person name="Bito T."/>
            <person name="Chiden Y."/>
            <person name="Fujitsuka N."/>
            <person name="Fukunaka R."/>
            <person name="Hamada M."/>
            <person name="Harada C."/>
            <person name="Hayashi A."/>
            <person name="Hijishita S."/>
            <person name="Honda M."/>
            <person name="Hosokawa S."/>
            <person name="Ichikawa Y."/>
            <person name="Idonuma A."/>
            <person name="Iijima M."/>
            <person name="Ikeda M."/>
            <person name="Ikeno M."/>
            <person name="Ito K."/>
            <person name="Ito S."/>
            <person name="Ito T."/>
            <person name="Ito Y."/>
            <person name="Ito Y."/>
            <person name="Iwabuchi A."/>
            <person name="Kamiya K."/>
            <person name="Karasawa W."/>
            <person name="Kurita K."/>
            <person name="Katagiri S."/>
            <person name="Kikuta A."/>
            <person name="Kobayashi H."/>
            <person name="Kobayashi N."/>
            <person name="Machita K."/>
            <person name="Maehara T."/>
            <person name="Masukawa M."/>
            <person name="Mizubayashi T."/>
            <person name="Mukai Y."/>
            <person name="Nagasaki H."/>
            <person name="Nagata Y."/>
            <person name="Naito S."/>
            <person name="Nakashima M."/>
            <person name="Nakama Y."/>
            <person name="Nakamichi Y."/>
            <person name="Nakamura M."/>
            <person name="Meguro A."/>
            <person name="Negishi M."/>
            <person name="Ohta I."/>
            <person name="Ohta T."/>
            <person name="Okamoto M."/>
            <person name="Ono N."/>
            <person name="Saji S."/>
            <person name="Sakaguchi M."/>
            <person name="Sakai K."/>
            <person name="Shibata M."/>
            <person name="Shimokawa T."/>
            <person name="Song J."/>
            <person name="Takazaki Y."/>
            <person name="Terasawa K."/>
            <person name="Tsugane M."/>
            <person name="Tsuji K."/>
            <person name="Ueda S."/>
            <person name="Waki K."/>
            <person name="Yamagata H."/>
            <person name="Yamamoto M."/>
            <person name="Yamamoto S."/>
            <person name="Yamane H."/>
            <person name="Yoshiki S."/>
            <person name="Yoshihara R."/>
            <person name="Yukawa K."/>
            <person name="Zhong H."/>
            <person name="Yano M."/>
            <person name="Yuan Q."/>
            <person name="Ouyang S."/>
            <person name="Liu J."/>
            <person name="Jones K.M."/>
            <person name="Gansberger K."/>
            <person name="Moffat K."/>
            <person name="Hill J."/>
            <person name="Bera J."/>
            <person name="Fadrosh D."/>
            <person name="Jin S."/>
            <person name="Johri S."/>
            <person name="Kim M."/>
            <person name="Overton L."/>
            <person name="Reardon M."/>
            <person name="Tsitrin T."/>
            <person name="Vuong H."/>
            <person name="Weaver B."/>
            <person name="Ciecko A."/>
            <person name="Tallon L."/>
            <person name="Jackson J."/>
            <person name="Pai G."/>
            <person name="Aken S.V."/>
            <person name="Utterback T."/>
            <person name="Reidmuller S."/>
            <person name="Feldblyum T."/>
            <person name="Hsiao J."/>
            <person name="Zismann V."/>
            <person name="Iobst S."/>
            <person name="de Vazeille A.R."/>
            <person name="Buell C.R."/>
            <person name="Ying K."/>
            <person name="Li Y."/>
            <person name="Lu T."/>
            <person name="Huang Y."/>
            <person name="Zhao Q."/>
            <person name="Feng Q."/>
            <person name="Zhang L."/>
            <person name="Zhu J."/>
            <person name="Weng Q."/>
            <person name="Mu J."/>
            <person name="Lu Y."/>
            <person name="Fan D."/>
            <person name="Liu Y."/>
            <person name="Guan J."/>
            <person name="Zhang Y."/>
            <person name="Yu S."/>
            <person name="Liu X."/>
            <person name="Zhang Y."/>
            <person name="Hong G."/>
            <person name="Han B."/>
            <person name="Choisne N."/>
            <person name="Demange N."/>
            <person name="Orjeda G."/>
            <person name="Samain S."/>
            <person name="Cattolico L."/>
            <person name="Pelletier E."/>
            <person name="Couloux A."/>
            <person name="Segurens B."/>
            <person name="Wincker P."/>
            <person name="D'Hont A."/>
            <person name="Scarpelli C."/>
            <person name="Weissenbach J."/>
            <person name="Salanoubat M."/>
            <person name="Quetier F."/>
            <person name="Yu Y."/>
            <person name="Kim H.R."/>
            <person name="Rambo T."/>
            <person name="Currie J."/>
            <person name="Collura K."/>
            <person name="Luo M."/>
            <person name="Yang T."/>
            <person name="Ammiraju J.S.S."/>
            <person name="Engler F."/>
            <person name="Soderlund C."/>
            <person name="Wing R.A."/>
            <person name="Palmer L.E."/>
            <person name="de la Bastide M."/>
            <person name="Spiegel L."/>
            <person name="Nascimento L."/>
            <person name="Zutavern T."/>
            <person name="O'Shaughnessy A."/>
            <person name="Dike S."/>
            <person name="Dedhia N."/>
            <person name="Preston R."/>
            <person name="Balija V."/>
            <person name="McCombie W.R."/>
            <person name="Chow T."/>
            <person name="Chen H."/>
            <person name="Chung M."/>
            <person name="Chen C."/>
            <person name="Shaw J."/>
            <person name="Wu H."/>
            <person name="Hsiao K."/>
            <person name="Chao Y."/>
            <person name="Chu M."/>
            <person name="Cheng C."/>
            <person name="Hour A."/>
            <person name="Lee P."/>
            <person name="Lin S."/>
            <person name="Lin Y."/>
            <person name="Liou J."/>
            <person name="Liu S."/>
            <person name="Hsing Y."/>
            <person name="Raghuvanshi S."/>
            <person name="Mohanty A."/>
            <person name="Bharti A.K."/>
            <person name="Gaur A."/>
            <person name="Gupta V."/>
            <person name="Kumar D."/>
            <person name="Ravi V."/>
            <person name="Vij S."/>
            <person name="Kapur A."/>
            <person name="Khurana P."/>
            <person name="Khurana P."/>
            <person name="Khurana J.P."/>
            <person name="Tyagi A.K."/>
            <person name="Gaikwad K."/>
            <person name="Singh A."/>
            <person name="Dalal V."/>
            <person name="Srivastava S."/>
            <person name="Dixit A."/>
            <person name="Pal A.K."/>
            <person name="Ghazi I.A."/>
            <person name="Yadav M."/>
            <person name="Pandit A."/>
            <person name="Bhargava A."/>
            <person name="Sureshbabu K."/>
            <person name="Batra K."/>
            <person name="Sharma T.R."/>
            <person name="Mohapatra T."/>
            <person name="Singh N.K."/>
            <person name="Messing J."/>
            <person name="Nelson A.B."/>
            <person name="Fuks G."/>
            <person name="Kavchok S."/>
            <person name="Keizer G."/>
            <person name="Linton E."/>
            <person name="Llaca V."/>
            <person name="Song R."/>
            <person name="Tanyolac B."/>
            <person name="Young S."/>
            <person name="Ho-Il K."/>
            <person name="Hahn J.H."/>
            <person name="Sangsakoo G."/>
            <person name="Vanavichit A."/>
            <person name="de Mattos Luiz.A.T."/>
            <person name="Zimmer P.D."/>
            <person name="Malone G."/>
            <person name="Dellagostin O."/>
            <person name="de Oliveira A.C."/>
            <person name="Bevan M."/>
            <person name="Bancroft I."/>
            <person name="Minx P."/>
            <person name="Cordum H."/>
            <person name="Wilson R."/>
            <person name="Cheng Z."/>
            <person name="Jin W."/>
            <person name="Jiang J."/>
            <person name="Leong S.A."/>
            <person name="Iwama H."/>
            <person name="Gojobori T."/>
            <person name="Itoh T."/>
            <person name="Niimura Y."/>
            <person name="Fujii Y."/>
            <person name="Habara T."/>
            <person name="Sakai H."/>
            <person name="Sato Y."/>
            <person name="Wilson G."/>
            <person name="Kumar K."/>
            <person name="McCouch S."/>
            <person name="Juretic N."/>
            <person name="Hoen D."/>
            <person name="Wright S."/>
            <person name="Bruskiewich R."/>
            <person name="Bureau T."/>
            <person name="Miyao A."/>
            <person name="Hirochika H."/>
            <person name="Nishikawa T."/>
            <person name="Kadowaki K."/>
            <person name="Sugiura M."/>
            <person name="Burr B."/>
            <person name="Sasaki T."/>
        </authorList>
    </citation>
    <scope>NUCLEOTIDE SEQUENCE [LARGE SCALE GENOMIC DNA]</scope>
    <source>
        <strain evidence="5">cv. Nipponbare</strain>
    </source>
</reference>
<proteinExistence type="predicted"/>
<feature type="region of interest" description="Disordered" evidence="1">
    <location>
        <begin position="1"/>
        <end position="23"/>
    </location>
</feature>
<dbReference type="EMBL" id="CM000139">
    <property type="protein sequence ID" value="EEE56980.1"/>
    <property type="molecule type" value="Genomic_DNA"/>
</dbReference>
<dbReference type="Proteomes" id="UP000007752">
    <property type="component" value="Chromosome 2"/>
</dbReference>
<evidence type="ECO:0000256" key="1">
    <source>
        <dbReference type="SAM" id="MobiDB-lite"/>
    </source>
</evidence>
<reference evidence="4" key="8">
    <citation type="submission" date="2008-12" db="EMBL/GenBank/DDBJ databases">
        <title>Improved gene annotation of the rice (Oryza sativa) genomes.</title>
        <authorList>
            <person name="Wang J."/>
            <person name="Li R."/>
            <person name="Fan W."/>
            <person name="Huang Q."/>
            <person name="Zhang J."/>
            <person name="Zhou Y."/>
            <person name="Hu Y."/>
            <person name="Zi S."/>
            <person name="Li J."/>
            <person name="Ni P."/>
            <person name="Zheng H."/>
            <person name="Zhang Y."/>
            <person name="Zhao M."/>
            <person name="Hao Q."/>
            <person name="McDermott J."/>
            <person name="Samudrala R."/>
            <person name="Kristiansen K."/>
            <person name="Wong G.K.-S."/>
        </authorList>
    </citation>
    <scope>NUCLEOTIDE SEQUENCE</scope>
</reference>
<dbReference type="EMBL" id="AP008208">
    <property type="protein sequence ID" value="BAF08752.1"/>
    <property type="molecule type" value="Genomic_DNA"/>
</dbReference>
<reference evidence="4" key="3">
    <citation type="journal article" date="2005" name="PLoS Biol.">
        <title>The genomes of Oryza sativa: a history of duplications.</title>
        <authorList>
            <person name="Yu J."/>
            <person name="Wang J."/>
            <person name="Lin W."/>
            <person name="Li S."/>
            <person name="Li H."/>
            <person name="Zhou J."/>
            <person name="Ni P."/>
            <person name="Dong W."/>
            <person name="Hu S."/>
            <person name="Zeng C."/>
            <person name="Zhang J."/>
            <person name="Zhang Y."/>
            <person name="Li R."/>
            <person name="Xu Z."/>
            <person name="Li S."/>
            <person name="Li X."/>
            <person name="Zheng H."/>
            <person name="Cong L."/>
            <person name="Lin L."/>
            <person name="Yin J."/>
            <person name="Geng J."/>
            <person name="Li G."/>
            <person name="Shi J."/>
            <person name="Liu J."/>
            <person name="Lv H."/>
            <person name="Li J."/>
            <person name="Wang J."/>
            <person name="Deng Y."/>
            <person name="Ran L."/>
            <person name="Shi X."/>
            <person name="Wang X."/>
            <person name="Wu Q."/>
            <person name="Li C."/>
            <person name="Ren X."/>
            <person name="Wang J."/>
            <person name="Wang X."/>
            <person name="Li D."/>
            <person name="Liu D."/>
            <person name="Zhang X."/>
            <person name="Ji Z."/>
            <person name="Zhao W."/>
            <person name="Sun Y."/>
            <person name="Zhang Z."/>
            <person name="Bao J."/>
            <person name="Han Y."/>
            <person name="Dong L."/>
            <person name="Ji J."/>
            <person name="Chen P."/>
            <person name="Wu S."/>
            <person name="Liu J."/>
            <person name="Xiao Y."/>
            <person name="Bu D."/>
            <person name="Tan J."/>
            <person name="Yang L."/>
            <person name="Ye C."/>
            <person name="Zhang J."/>
            <person name="Xu J."/>
            <person name="Zhou Y."/>
            <person name="Yu Y."/>
            <person name="Zhang B."/>
            <person name="Zhuang S."/>
            <person name="Wei H."/>
            <person name="Liu B."/>
            <person name="Lei M."/>
            <person name="Yu H."/>
            <person name="Li Y."/>
            <person name="Xu H."/>
            <person name="Wei S."/>
            <person name="He X."/>
            <person name="Fang L."/>
            <person name="Zhang Z."/>
            <person name="Zhang Y."/>
            <person name="Huang X."/>
            <person name="Su Z."/>
            <person name="Tong W."/>
            <person name="Li J."/>
            <person name="Tong Z."/>
            <person name="Li S."/>
            <person name="Ye J."/>
            <person name="Wang L."/>
            <person name="Fang L."/>
            <person name="Lei T."/>
            <person name="Chen C."/>
            <person name="Chen H."/>
            <person name="Xu Z."/>
            <person name="Li H."/>
            <person name="Huang H."/>
            <person name="Zhang F."/>
            <person name="Xu H."/>
            <person name="Li N."/>
            <person name="Zhao C."/>
            <person name="Li S."/>
            <person name="Dong L."/>
            <person name="Huang Y."/>
            <person name="Li L."/>
            <person name="Xi Y."/>
            <person name="Qi Q."/>
            <person name="Li W."/>
            <person name="Zhang B."/>
            <person name="Hu W."/>
            <person name="Zhang Y."/>
            <person name="Tian X."/>
            <person name="Jiao Y."/>
            <person name="Liang X."/>
            <person name="Jin J."/>
            <person name="Gao L."/>
            <person name="Zheng W."/>
            <person name="Hao B."/>
            <person name="Liu S."/>
            <person name="Wang W."/>
            <person name="Yuan L."/>
            <person name="Cao M."/>
            <person name="McDermott J."/>
            <person name="Samudrala R."/>
            <person name="Wang J."/>
            <person name="Wong G.K."/>
            <person name="Yang H."/>
        </authorList>
    </citation>
    <scope>NUCLEOTIDE SEQUENCE [LARGE SCALE GENOMIC DNA]</scope>
</reference>
<name>Q0E186_ORYSJ</name>
<evidence type="ECO:0000313" key="4">
    <source>
        <dbReference type="EMBL" id="EEE56980.1"/>
    </source>
</evidence>
<protein>
    <submittedName>
        <fullName evidence="3">Os02g0474000 protein</fullName>
    </submittedName>
</protein>